<evidence type="ECO:0000256" key="9">
    <source>
        <dbReference type="ARBA" id="ARBA00023163"/>
    </source>
</evidence>
<dbReference type="EMBL" id="VICG01000008">
    <property type="protein sequence ID" value="KAA8569344.1"/>
    <property type="molecule type" value="Genomic_DNA"/>
</dbReference>
<evidence type="ECO:0000313" key="14">
    <source>
        <dbReference type="EMBL" id="KAA8569344.1"/>
    </source>
</evidence>
<sequence>METAQSFTARRPAASNLPNFQLPPPEPLGMQHHKYPQQSNNYMHGTTNSSSQPVPAVANNVLTPPAGIPHDGLSPLTSSVNSGSSGSSAAGVPPYQPSGFWPNSQSGNNYTFSSAPPMSAPYAQQQQQQGYMSRPLYSPSMNNYPGTRNPNSPPSSEGLPPSSYESLPPFTTPIPMSGSGGQQQNLPTLAPQNSQHQMNNHNLMNLQSSSQAPQQGNVAAAENYGGRAPPTPNYYPSSSTPQQSSFPAFAQQSPTQHSPNTSSAPSNRISPIQTHHSHSMGAPQGYPSRPTYPHYNLPTLTAPIMSNVHQPGSQMALLGGMGSMAYPQQMSGPLYGGHHPQQMPHNDRPFKCDQCPQSFNRNHDLKRHKRIHLAVKPFPCGHCEKSFSRKDALKRHILVKGCGTKPTNGTTNPNGGSQSPIDKPEILSDSTNDDSPEMIKKELSQ</sequence>
<feature type="compositionally biased region" description="Low complexity" evidence="12">
    <location>
        <begin position="154"/>
        <end position="169"/>
    </location>
</feature>
<feature type="region of interest" description="Disordered" evidence="12">
    <location>
        <begin position="209"/>
        <end position="292"/>
    </location>
</feature>
<dbReference type="Proteomes" id="UP000322873">
    <property type="component" value="Unassembled WGS sequence"/>
</dbReference>
<feature type="domain" description="C2H2-type" evidence="13">
    <location>
        <begin position="350"/>
        <end position="377"/>
    </location>
</feature>
<dbReference type="PANTHER" id="PTHR24399:SF70">
    <property type="entry name" value="C2H2-TYPE DOMAIN-CONTAINING PROTEIN"/>
    <property type="match status" value="1"/>
</dbReference>
<accession>A0A5M9JIR6</accession>
<keyword evidence="8" id="KW-0238">DNA-binding</keyword>
<dbReference type="PROSITE" id="PS00028">
    <property type="entry name" value="ZINC_FINGER_C2H2_1"/>
    <property type="match status" value="1"/>
</dbReference>
<dbReference type="GO" id="GO:0005654">
    <property type="term" value="C:nucleoplasm"/>
    <property type="evidence" value="ECO:0007669"/>
    <property type="project" value="TreeGrafter"/>
</dbReference>
<evidence type="ECO:0000256" key="2">
    <source>
        <dbReference type="ARBA" id="ARBA00006991"/>
    </source>
</evidence>
<feature type="compositionally biased region" description="Low complexity" evidence="12">
    <location>
        <begin position="78"/>
        <end position="92"/>
    </location>
</feature>
<keyword evidence="10" id="KW-0539">Nucleus</keyword>
<feature type="compositionally biased region" description="Polar residues" evidence="12">
    <location>
        <begin position="255"/>
        <end position="274"/>
    </location>
</feature>
<evidence type="ECO:0000256" key="10">
    <source>
        <dbReference type="ARBA" id="ARBA00023242"/>
    </source>
</evidence>
<dbReference type="Pfam" id="PF00096">
    <property type="entry name" value="zf-C2H2"/>
    <property type="match status" value="2"/>
</dbReference>
<dbReference type="OrthoDB" id="8922241at2759"/>
<dbReference type="FunFam" id="3.30.160.60:FF:001156">
    <property type="entry name" value="Zinc finger protein 407"/>
    <property type="match status" value="1"/>
</dbReference>
<dbReference type="GO" id="GO:0000978">
    <property type="term" value="F:RNA polymerase II cis-regulatory region sequence-specific DNA binding"/>
    <property type="evidence" value="ECO:0007669"/>
    <property type="project" value="TreeGrafter"/>
</dbReference>
<feature type="region of interest" description="Disordered" evidence="12">
    <location>
        <begin position="1"/>
        <end position="196"/>
    </location>
</feature>
<evidence type="ECO:0000256" key="6">
    <source>
        <dbReference type="ARBA" id="ARBA00022833"/>
    </source>
</evidence>
<feature type="compositionally biased region" description="Polar residues" evidence="12">
    <location>
        <begin position="139"/>
        <end position="148"/>
    </location>
</feature>
<evidence type="ECO:0000313" key="15">
    <source>
        <dbReference type="Proteomes" id="UP000322873"/>
    </source>
</evidence>
<proteinExistence type="inferred from homology"/>
<keyword evidence="5 11" id="KW-0863">Zinc-finger</keyword>
<dbReference type="PROSITE" id="PS50157">
    <property type="entry name" value="ZINC_FINGER_C2H2_2"/>
    <property type="match status" value="2"/>
</dbReference>
<feature type="compositionally biased region" description="Polar residues" evidence="12">
    <location>
        <begin position="182"/>
        <end position="196"/>
    </location>
</feature>
<organism evidence="14 15">
    <name type="scientific">Monilinia fructicola</name>
    <name type="common">Brown rot fungus</name>
    <name type="synonym">Ciboria fructicola</name>
    <dbReference type="NCBI Taxonomy" id="38448"/>
    <lineage>
        <taxon>Eukaryota</taxon>
        <taxon>Fungi</taxon>
        <taxon>Dikarya</taxon>
        <taxon>Ascomycota</taxon>
        <taxon>Pezizomycotina</taxon>
        <taxon>Leotiomycetes</taxon>
        <taxon>Helotiales</taxon>
        <taxon>Sclerotiniaceae</taxon>
        <taxon>Monilinia</taxon>
    </lineage>
</organism>
<feature type="region of interest" description="Disordered" evidence="12">
    <location>
        <begin position="401"/>
        <end position="445"/>
    </location>
</feature>
<feature type="compositionally biased region" description="Low complexity" evidence="12">
    <location>
        <begin position="234"/>
        <end position="254"/>
    </location>
</feature>
<protein>
    <recommendedName>
        <fullName evidence="13">C2H2-type domain-containing protein</fullName>
    </recommendedName>
</protein>
<evidence type="ECO:0000256" key="5">
    <source>
        <dbReference type="ARBA" id="ARBA00022771"/>
    </source>
</evidence>
<keyword evidence="9" id="KW-0804">Transcription</keyword>
<evidence type="ECO:0000256" key="11">
    <source>
        <dbReference type="PROSITE-ProRule" id="PRU00042"/>
    </source>
</evidence>
<comment type="caution">
    <text evidence="14">The sequence shown here is derived from an EMBL/GenBank/DDBJ whole genome shotgun (WGS) entry which is preliminary data.</text>
</comment>
<keyword evidence="7" id="KW-0805">Transcription regulation</keyword>
<name>A0A5M9JIR6_MONFR</name>
<evidence type="ECO:0000256" key="7">
    <source>
        <dbReference type="ARBA" id="ARBA00023015"/>
    </source>
</evidence>
<evidence type="ECO:0000256" key="3">
    <source>
        <dbReference type="ARBA" id="ARBA00022723"/>
    </source>
</evidence>
<comment type="subcellular location">
    <subcellularLocation>
        <location evidence="1">Nucleus</location>
    </subcellularLocation>
</comment>
<feature type="compositionally biased region" description="Polar residues" evidence="12">
    <location>
        <begin position="36"/>
        <end position="53"/>
    </location>
</feature>
<gene>
    <name evidence="14" type="ORF">EYC84_000996</name>
</gene>
<dbReference type="InterPro" id="IPR013087">
    <property type="entry name" value="Znf_C2H2_type"/>
</dbReference>
<comment type="similarity">
    <text evidence="2">Belongs to the krueppel C2H2-type zinc-finger protein family.</text>
</comment>
<evidence type="ECO:0000256" key="4">
    <source>
        <dbReference type="ARBA" id="ARBA00022737"/>
    </source>
</evidence>
<evidence type="ECO:0000259" key="13">
    <source>
        <dbReference type="PROSITE" id="PS50157"/>
    </source>
</evidence>
<feature type="compositionally biased region" description="Polar residues" evidence="12">
    <location>
        <begin position="101"/>
        <end position="116"/>
    </location>
</feature>
<evidence type="ECO:0000256" key="1">
    <source>
        <dbReference type="ARBA" id="ARBA00004123"/>
    </source>
</evidence>
<dbReference type="AlphaFoldDB" id="A0A5M9JIR6"/>
<dbReference type="InterPro" id="IPR036236">
    <property type="entry name" value="Znf_C2H2_sf"/>
</dbReference>
<feature type="compositionally biased region" description="Low complexity" evidence="12">
    <location>
        <begin position="401"/>
        <end position="416"/>
    </location>
</feature>
<keyword evidence="3" id="KW-0479">Metal-binding</keyword>
<dbReference type="VEuPathDB" id="FungiDB:MFRU_004g01560"/>
<dbReference type="SMART" id="SM00355">
    <property type="entry name" value="ZnF_C2H2"/>
    <property type="match status" value="2"/>
</dbReference>
<dbReference type="PANTHER" id="PTHR24399">
    <property type="entry name" value="ZINC FINGER AND BTB DOMAIN-CONTAINING"/>
    <property type="match status" value="1"/>
</dbReference>
<dbReference type="Gene3D" id="3.30.160.60">
    <property type="entry name" value="Classic Zinc Finger"/>
    <property type="match status" value="2"/>
</dbReference>
<dbReference type="FunFam" id="3.30.160.60:FF:000630">
    <property type="entry name" value="Zinc finger protein 180"/>
    <property type="match status" value="1"/>
</dbReference>
<keyword evidence="15" id="KW-1185">Reference proteome</keyword>
<reference evidence="14 15" key="1">
    <citation type="submission" date="2019-06" db="EMBL/GenBank/DDBJ databases">
        <title>Genome Sequence of the Brown Rot Fungal Pathogen Monilinia fructicola.</title>
        <authorList>
            <person name="De Miccolis Angelini R.M."/>
            <person name="Landi L."/>
            <person name="Abate D."/>
            <person name="Pollastro S."/>
            <person name="Romanazzi G."/>
            <person name="Faretra F."/>
        </authorList>
    </citation>
    <scope>NUCLEOTIDE SEQUENCE [LARGE SCALE GENOMIC DNA]</scope>
    <source>
        <strain evidence="14 15">Mfrc123</strain>
    </source>
</reference>
<dbReference type="SUPFAM" id="SSF57667">
    <property type="entry name" value="beta-beta-alpha zinc fingers"/>
    <property type="match status" value="1"/>
</dbReference>
<feature type="domain" description="C2H2-type" evidence="13">
    <location>
        <begin position="378"/>
        <end position="406"/>
    </location>
</feature>
<keyword evidence="6" id="KW-0862">Zinc</keyword>
<dbReference type="GO" id="GO:0001227">
    <property type="term" value="F:DNA-binding transcription repressor activity, RNA polymerase II-specific"/>
    <property type="evidence" value="ECO:0007669"/>
    <property type="project" value="TreeGrafter"/>
</dbReference>
<evidence type="ECO:0000256" key="12">
    <source>
        <dbReference type="SAM" id="MobiDB-lite"/>
    </source>
</evidence>
<keyword evidence="4" id="KW-0677">Repeat</keyword>
<evidence type="ECO:0000256" key="8">
    <source>
        <dbReference type="ARBA" id="ARBA00023125"/>
    </source>
</evidence>
<dbReference type="GO" id="GO:0008270">
    <property type="term" value="F:zinc ion binding"/>
    <property type="evidence" value="ECO:0007669"/>
    <property type="project" value="UniProtKB-KW"/>
</dbReference>